<dbReference type="PATRIC" id="fig|1392540.3.peg.99"/>
<dbReference type="RefSeq" id="WP_023271709.1">
    <property type="nucleotide sequence ID" value="NZ_KI530712.1"/>
</dbReference>
<evidence type="ECO:0000256" key="2">
    <source>
        <dbReference type="ARBA" id="ARBA00022475"/>
    </source>
</evidence>
<dbReference type="eggNOG" id="COG3008">
    <property type="taxonomic scope" value="Bacteria"/>
</dbReference>
<reference evidence="10 11" key="1">
    <citation type="submission" date="2013-10" db="EMBL/GenBank/DDBJ databases">
        <title>The Genome Sequence of Acinetobacter nectaris CIP 110549.</title>
        <authorList>
            <consortium name="The Broad Institute Genomics Platform"/>
            <consortium name="The Broad Institute Genome Sequencing Center for Infectious Disease"/>
            <person name="Cerqueira G."/>
            <person name="Feldgarden M."/>
            <person name="Courvalin P."/>
            <person name="Grillot-Courvalin C."/>
            <person name="Clermont D."/>
            <person name="Rocha E."/>
            <person name="Yoon E.-J."/>
            <person name="Nemec A."/>
            <person name="Young S.K."/>
            <person name="Zeng Q."/>
            <person name="Gargeya S."/>
            <person name="Fitzgerald M."/>
            <person name="Abouelleil A."/>
            <person name="Alvarado L."/>
            <person name="Berlin A.M."/>
            <person name="Chapman S.B."/>
            <person name="Gainer-Dewar J."/>
            <person name="Goldberg J."/>
            <person name="Gnerre S."/>
            <person name="Griggs A."/>
            <person name="Gujja S."/>
            <person name="Hansen M."/>
            <person name="Howarth C."/>
            <person name="Imamovic A."/>
            <person name="Ireland A."/>
            <person name="Larimer J."/>
            <person name="McCowan C."/>
            <person name="Murphy C."/>
            <person name="Pearson M."/>
            <person name="Poon T.W."/>
            <person name="Priest M."/>
            <person name="Roberts A."/>
            <person name="Saif S."/>
            <person name="Shea T."/>
            <person name="Sykes S."/>
            <person name="Wortman J."/>
            <person name="Nusbaum C."/>
            <person name="Birren B."/>
        </authorList>
    </citation>
    <scope>NUCLEOTIDE SEQUENCE [LARGE SCALE GENOMIC DNA]</scope>
    <source>
        <strain evidence="10 11">CIP 110549</strain>
    </source>
</reference>
<evidence type="ECO:0000256" key="3">
    <source>
        <dbReference type="ARBA" id="ARBA00022519"/>
    </source>
</evidence>
<keyword evidence="11" id="KW-1185">Reference proteome</keyword>
<feature type="region of interest" description="Disordered" evidence="7">
    <location>
        <begin position="1"/>
        <end position="31"/>
    </location>
</feature>
<dbReference type="Pfam" id="PF02470">
    <property type="entry name" value="MlaD"/>
    <property type="match status" value="3"/>
</dbReference>
<feature type="compositionally biased region" description="Basic and acidic residues" evidence="7">
    <location>
        <begin position="1"/>
        <end position="14"/>
    </location>
</feature>
<dbReference type="GO" id="GO:0005886">
    <property type="term" value="C:plasma membrane"/>
    <property type="evidence" value="ECO:0007669"/>
    <property type="project" value="UniProtKB-SubCell"/>
</dbReference>
<organism evidence="10 11">
    <name type="scientific">Acinetobacter nectaris CIP 110549</name>
    <dbReference type="NCBI Taxonomy" id="1392540"/>
    <lineage>
        <taxon>Bacteria</taxon>
        <taxon>Pseudomonadati</taxon>
        <taxon>Pseudomonadota</taxon>
        <taxon>Gammaproteobacteria</taxon>
        <taxon>Moraxellales</taxon>
        <taxon>Moraxellaceae</taxon>
        <taxon>Acinetobacter</taxon>
    </lineage>
</organism>
<keyword evidence="5 8" id="KW-1133">Transmembrane helix</keyword>
<dbReference type="HOGENOM" id="CLU_018765_3_0_6"/>
<evidence type="ECO:0000256" key="7">
    <source>
        <dbReference type="SAM" id="MobiDB-lite"/>
    </source>
</evidence>
<keyword evidence="6 8" id="KW-0472">Membrane</keyword>
<feature type="transmembrane region" description="Helical" evidence="8">
    <location>
        <begin position="39"/>
        <end position="60"/>
    </location>
</feature>
<gene>
    <name evidence="10" type="ORF">P256_00102</name>
</gene>
<evidence type="ECO:0000313" key="11">
    <source>
        <dbReference type="Proteomes" id="UP000023785"/>
    </source>
</evidence>
<dbReference type="InterPro" id="IPR003399">
    <property type="entry name" value="Mce/MlaD"/>
</dbReference>
<keyword evidence="2" id="KW-1003">Cell membrane</keyword>
<dbReference type="eggNOG" id="COG1463">
    <property type="taxonomic scope" value="Bacteria"/>
</dbReference>
<dbReference type="PANTHER" id="PTHR30462">
    <property type="entry name" value="INTERMEMBRANE TRANSPORT PROTEIN PQIB-RELATED"/>
    <property type="match status" value="1"/>
</dbReference>
<dbReference type="PANTHER" id="PTHR30462:SF0">
    <property type="entry name" value="INTERMEMBRANE TRANSPORT PROTEIN YEBT"/>
    <property type="match status" value="1"/>
</dbReference>
<proteinExistence type="predicted"/>
<evidence type="ECO:0000259" key="9">
    <source>
        <dbReference type="Pfam" id="PF02470"/>
    </source>
</evidence>
<evidence type="ECO:0000256" key="8">
    <source>
        <dbReference type="SAM" id="Phobius"/>
    </source>
</evidence>
<dbReference type="InterPro" id="IPR051800">
    <property type="entry name" value="PqiA-PqiB_transport"/>
</dbReference>
<evidence type="ECO:0000256" key="6">
    <source>
        <dbReference type="ARBA" id="ARBA00023136"/>
    </source>
</evidence>
<feature type="domain" description="Mce/MlaD" evidence="9">
    <location>
        <begin position="179"/>
        <end position="252"/>
    </location>
</feature>
<feature type="domain" description="Mce/MlaD" evidence="9">
    <location>
        <begin position="62"/>
        <end position="154"/>
    </location>
</feature>
<evidence type="ECO:0000256" key="4">
    <source>
        <dbReference type="ARBA" id="ARBA00022692"/>
    </source>
</evidence>
<sequence length="552" mass="60837">MSENIKNDDLDHHTTTQQEPELKNIPAPKKKKPNHKISLIWIIPIVALLIALSLAAKAVWERGPTIEVSFKTADGLEAGKTNVRYKQVNIGLVRQIKLSSDNTHVIAEIELTKNSSSFAAKDSRFWVVRPRIGTTGISGIDTLLSGSYIEVDGGKASEEKTDFVGLETPPVVPSDVPGKIFFLTADNLGSLDIGSPIYYRRINVGQITAYNLSSDGKHVELQTFIRSPYDKFVTTDARFWQASGVDVSLNASGFSLNTQSLASIVAGGIAFGYPDNSNAAMAPVQSHFTLWNSRTDALKVPDGKPHKIIMYFDTSLRGLAAGAPIDFMGINIGDVTAINVEFDPNYRKLRMRVDAVLYPSRLANGKELDPTGSIFRSFIQQGWRAQMRTGNLLTGQNYIAFDKFNRAKPVHLIQHDNGIVEVPTTPPELNSLQSQVSEIADKISKFPINEIGDDVRKTLKSINTTINSTDKLVKQLDTKVAPDFQATLNDARRTMLSTESILSSDAPMQQDLRKVLQQVTRTAASLQLMSDYIEQHPESLIRGKKGETKNAK</sequence>
<comment type="subcellular location">
    <subcellularLocation>
        <location evidence="1">Cell inner membrane</location>
    </subcellularLocation>
</comment>
<name>V2TSZ0_9GAMM</name>
<dbReference type="AlphaFoldDB" id="V2TSZ0"/>
<keyword evidence="3" id="KW-0997">Cell inner membrane</keyword>
<keyword evidence="4 8" id="KW-0812">Transmembrane</keyword>
<comment type="caution">
    <text evidence="10">The sequence shown here is derived from an EMBL/GenBank/DDBJ whole genome shotgun (WGS) entry which is preliminary data.</text>
</comment>
<evidence type="ECO:0000313" key="10">
    <source>
        <dbReference type="EMBL" id="ESK41116.1"/>
    </source>
</evidence>
<feature type="domain" description="Mce/MlaD" evidence="9">
    <location>
        <begin position="306"/>
        <end position="402"/>
    </location>
</feature>
<evidence type="ECO:0000256" key="5">
    <source>
        <dbReference type="ARBA" id="ARBA00022989"/>
    </source>
</evidence>
<dbReference type="Proteomes" id="UP000023785">
    <property type="component" value="Unassembled WGS sequence"/>
</dbReference>
<dbReference type="STRING" id="1392540.P256_00102"/>
<protein>
    <recommendedName>
        <fullName evidence="9">Mce/MlaD domain-containing protein</fullName>
    </recommendedName>
</protein>
<evidence type="ECO:0000256" key="1">
    <source>
        <dbReference type="ARBA" id="ARBA00004533"/>
    </source>
</evidence>
<accession>V2TSZ0</accession>
<dbReference type="EMBL" id="AYER01000001">
    <property type="protein sequence ID" value="ESK41116.1"/>
    <property type="molecule type" value="Genomic_DNA"/>
</dbReference>